<keyword evidence="2" id="KW-1185">Reference proteome</keyword>
<comment type="caution">
    <text evidence="1">The sequence shown here is derived from an EMBL/GenBank/DDBJ whole genome shotgun (WGS) entry which is preliminary data.</text>
</comment>
<evidence type="ECO:0000313" key="2">
    <source>
        <dbReference type="Proteomes" id="UP000649739"/>
    </source>
</evidence>
<protein>
    <submittedName>
        <fullName evidence="1">Uncharacterized protein</fullName>
    </submittedName>
</protein>
<evidence type="ECO:0000313" key="1">
    <source>
        <dbReference type="EMBL" id="GGJ75255.1"/>
    </source>
</evidence>
<accession>A0A8J3FAK0</accession>
<dbReference type="AlphaFoldDB" id="A0A8J3FAK0"/>
<proteinExistence type="predicted"/>
<sequence length="462" mass="48736">MVRSGDRLPNERLRAARLRKASPSDVGAPMSPQELAEAVNAYLWECYGTGAPTLDARKVGEHENGRYRWPAALVREGYRSVLGVERDADLGFHGGRNRITPNGYTQGELCAGTDPNIAVAAANSDSDEEVTVRRREFLDYAGAIAATGAYQAGGGLCVLAAALFTPHRASSDSPGSSEAAALLQSAKARYQRCQHSAAAVLLAKVLAHLQDSVRPTALNVHANQLAASLLLKAGDTPLALIAADRSVSAARQCDDPLTIAASSRALVHALSRGGNHRLAAQIAKQTAASVSLTASGRTSAGLALTGALLLRGAVAAARCDDRDTALTLLDQATGAAHRLGGDGNEQWTAFGPTNVILHRISVSTILGDAGVAVHLGQSAAASAHIPSVERRANLYLDLARAHTQREHWENATRALCNAERVAPEEVRLRPAVHQLVTDLHRRVPANRRPPVRDLAQRIGAAL</sequence>
<name>A0A8J3FAK0_9ACTN</name>
<dbReference type="EMBL" id="BMQB01000001">
    <property type="protein sequence ID" value="GGJ75255.1"/>
    <property type="molecule type" value="Genomic_DNA"/>
</dbReference>
<organism evidence="1 2">
    <name type="scientific">Pilimelia anulata</name>
    <dbReference type="NCBI Taxonomy" id="53371"/>
    <lineage>
        <taxon>Bacteria</taxon>
        <taxon>Bacillati</taxon>
        <taxon>Actinomycetota</taxon>
        <taxon>Actinomycetes</taxon>
        <taxon>Micromonosporales</taxon>
        <taxon>Micromonosporaceae</taxon>
        <taxon>Pilimelia</taxon>
    </lineage>
</organism>
<dbReference type="Proteomes" id="UP000649739">
    <property type="component" value="Unassembled WGS sequence"/>
</dbReference>
<gene>
    <name evidence="1" type="ORF">GCM10010123_01570</name>
</gene>
<reference evidence="1" key="2">
    <citation type="submission" date="2020-09" db="EMBL/GenBank/DDBJ databases">
        <authorList>
            <person name="Sun Q."/>
            <person name="Ohkuma M."/>
        </authorList>
    </citation>
    <scope>NUCLEOTIDE SEQUENCE</scope>
    <source>
        <strain evidence="1">JCM 3090</strain>
    </source>
</reference>
<reference evidence="1" key="1">
    <citation type="journal article" date="2014" name="Int. J. Syst. Evol. Microbiol.">
        <title>Complete genome sequence of Corynebacterium casei LMG S-19264T (=DSM 44701T), isolated from a smear-ripened cheese.</title>
        <authorList>
            <consortium name="US DOE Joint Genome Institute (JGI-PGF)"/>
            <person name="Walter F."/>
            <person name="Albersmeier A."/>
            <person name="Kalinowski J."/>
            <person name="Ruckert C."/>
        </authorList>
    </citation>
    <scope>NUCLEOTIDE SEQUENCE</scope>
    <source>
        <strain evidence="1">JCM 3090</strain>
    </source>
</reference>